<evidence type="ECO:0000256" key="6">
    <source>
        <dbReference type="ARBA" id="ARBA00037262"/>
    </source>
</evidence>
<dbReference type="PROSITE" id="PS50103">
    <property type="entry name" value="ZF_C3H1"/>
    <property type="match status" value="1"/>
</dbReference>
<dbReference type="GO" id="GO:0031965">
    <property type="term" value="C:nuclear membrane"/>
    <property type="evidence" value="ECO:0007669"/>
    <property type="project" value="UniProtKB-SubCell"/>
</dbReference>
<dbReference type="PANTHER" id="PTHR46527">
    <property type="entry name" value="NUCLEOPORIN-LIKE PROTEIN 2"/>
    <property type="match status" value="1"/>
</dbReference>
<dbReference type="SMART" id="SM00356">
    <property type="entry name" value="ZnF_C3H1"/>
    <property type="match status" value="1"/>
</dbReference>
<keyword evidence="3 9" id="KW-0863">Zinc-finger</keyword>
<dbReference type="Pfam" id="PF18044">
    <property type="entry name" value="zf-CCCH_4"/>
    <property type="match status" value="1"/>
</dbReference>
<evidence type="ECO:0000259" key="10">
    <source>
        <dbReference type="PROSITE" id="PS50103"/>
    </source>
</evidence>
<comment type="subcellular location">
    <subcellularLocation>
        <location evidence="1">Nucleus membrane</location>
        <topology evidence="1">Peripheral membrane protein</topology>
        <orientation evidence="1">Cytoplasmic side</orientation>
    </subcellularLocation>
</comment>
<proteinExistence type="predicted"/>
<evidence type="ECO:0000256" key="7">
    <source>
        <dbReference type="ARBA" id="ARBA00039886"/>
    </source>
</evidence>
<gene>
    <name evidence="12" type="primary">LOC114244132</name>
</gene>
<organism evidence="11 12">
    <name type="scientific">Bombyx mandarina</name>
    <name type="common">Wild silk moth</name>
    <name type="synonym">Wild silkworm</name>
    <dbReference type="NCBI Taxonomy" id="7092"/>
    <lineage>
        <taxon>Eukaryota</taxon>
        <taxon>Metazoa</taxon>
        <taxon>Ecdysozoa</taxon>
        <taxon>Arthropoda</taxon>
        <taxon>Hexapoda</taxon>
        <taxon>Insecta</taxon>
        <taxon>Pterygota</taxon>
        <taxon>Neoptera</taxon>
        <taxon>Endopterygota</taxon>
        <taxon>Lepidoptera</taxon>
        <taxon>Glossata</taxon>
        <taxon>Ditrysia</taxon>
        <taxon>Bombycoidea</taxon>
        <taxon>Bombycidae</taxon>
        <taxon>Bombycinae</taxon>
        <taxon>Bombyx</taxon>
    </lineage>
</organism>
<keyword evidence="4 9" id="KW-0862">Zinc</keyword>
<evidence type="ECO:0000256" key="4">
    <source>
        <dbReference type="ARBA" id="ARBA00022833"/>
    </source>
</evidence>
<evidence type="ECO:0000256" key="9">
    <source>
        <dbReference type="PROSITE-ProRule" id="PRU00723"/>
    </source>
</evidence>
<evidence type="ECO:0000313" key="11">
    <source>
        <dbReference type="Proteomes" id="UP000504629"/>
    </source>
</evidence>
<dbReference type="Gene3D" id="4.10.1000.10">
    <property type="entry name" value="Zinc finger, CCCH-type"/>
    <property type="match status" value="1"/>
</dbReference>
<feature type="zinc finger region" description="C3H1-type" evidence="9">
    <location>
        <begin position="1"/>
        <end position="25"/>
    </location>
</feature>
<accession>A0A6J2JQX7</accession>
<dbReference type="InterPro" id="IPR041367">
    <property type="entry name" value="Znf-CCCH_4"/>
</dbReference>
<dbReference type="OrthoDB" id="20729at2759"/>
<name>A0A6J2JQX7_BOMMA</name>
<dbReference type="GO" id="GO:0008270">
    <property type="term" value="F:zinc ion binding"/>
    <property type="evidence" value="ECO:0007669"/>
    <property type="project" value="UniProtKB-KW"/>
</dbReference>
<dbReference type="Proteomes" id="UP000504629">
    <property type="component" value="Unplaced"/>
</dbReference>
<dbReference type="AlphaFoldDB" id="A0A6J2JQX7"/>
<keyword evidence="2 9" id="KW-0479">Metal-binding</keyword>
<evidence type="ECO:0000256" key="8">
    <source>
        <dbReference type="ARBA" id="ARBA00042384"/>
    </source>
</evidence>
<dbReference type="PANTHER" id="PTHR46527:SF1">
    <property type="entry name" value="NUCLEOPORIN NUP42"/>
    <property type="match status" value="1"/>
</dbReference>
<evidence type="ECO:0000256" key="2">
    <source>
        <dbReference type="ARBA" id="ARBA00022723"/>
    </source>
</evidence>
<protein>
    <recommendedName>
        <fullName evidence="7">Nucleoporin NUP42</fullName>
    </recommendedName>
    <alternativeName>
        <fullName evidence="8">Nucleoporin-like protein 2</fullName>
    </alternativeName>
</protein>
<dbReference type="KEGG" id="bman:114244132"/>
<dbReference type="InterPro" id="IPR000571">
    <property type="entry name" value="Znf_CCCH"/>
</dbReference>
<evidence type="ECO:0000256" key="1">
    <source>
        <dbReference type="ARBA" id="ARBA00004335"/>
    </source>
</evidence>
<evidence type="ECO:0000313" key="12">
    <source>
        <dbReference type="RefSeq" id="XP_028031688.1"/>
    </source>
</evidence>
<evidence type="ECO:0000256" key="5">
    <source>
        <dbReference type="ARBA" id="ARBA00023242"/>
    </source>
</evidence>
<dbReference type="RefSeq" id="XP_028031688.1">
    <property type="nucleotide sequence ID" value="XM_028175887.1"/>
</dbReference>
<comment type="function">
    <text evidence="6">Required for the export of mRNAs containing poly(A) tails from the nucleus into the cytoplasm.</text>
</comment>
<sequence length="342" mass="38572">MIVCKFFQQGYCRYGQNCRFEHVYGSKYTYHATTPQPVVTNTEHTDEQLVNQVQTDVKSVLHGSQWILSCYAPYKEKPIIPGIHDLSPEEMRLFIYESKRNNTLEQAIAYINNLTRETRQKYEQLLQPTPHLIKVLRSIMQYKEGQTVLSPFTATQSGSGAATSVFRSAVQSSVFTQNNPTPSIFSQNNPQNMFDNGATNNMFAQNSTQLGITDAGAKSIFAQANQNVFAQNQTNVFSNTNQNLQNPSNIFASANQNLFKQNDTQASPFQLNISQQNMDTNTFQKSNTQQSFFGKNVPSVEQSGVYSKMEELTPDDLEAFKSDKFQLGFVPEIAPPQELCNN</sequence>
<dbReference type="InterPro" id="IPR051767">
    <property type="entry name" value="Nucleoporin_NUP42"/>
</dbReference>
<dbReference type="SUPFAM" id="SSF90229">
    <property type="entry name" value="CCCH zinc finger"/>
    <property type="match status" value="1"/>
</dbReference>
<keyword evidence="5" id="KW-0539">Nucleus</keyword>
<reference evidence="12" key="1">
    <citation type="submission" date="2025-08" db="UniProtKB">
        <authorList>
            <consortium name="RefSeq"/>
        </authorList>
    </citation>
    <scope>IDENTIFICATION</scope>
    <source>
        <tissue evidence="12">Silk gland</tissue>
    </source>
</reference>
<dbReference type="InterPro" id="IPR036855">
    <property type="entry name" value="Znf_CCCH_sf"/>
</dbReference>
<feature type="domain" description="C3H1-type" evidence="10">
    <location>
        <begin position="1"/>
        <end position="25"/>
    </location>
</feature>
<keyword evidence="11" id="KW-1185">Reference proteome</keyword>
<dbReference type="GeneID" id="114244132"/>
<evidence type="ECO:0000256" key="3">
    <source>
        <dbReference type="ARBA" id="ARBA00022771"/>
    </source>
</evidence>